<evidence type="ECO:0000256" key="3">
    <source>
        <dbReference type="ARBA" id="ARBA00022989"/>
    </source>
</evidence>
<evidence type="ECO:0000256" key="1">
    <source>
        <dbReference type="ARBA" id="ARBA00004141"/>
    </source>
</evidence>
<comment type="subcellular location">
    <subcellularLocation>
        <location evidence="1">Membrane</location>
        <topology evidence="1">Multi-pass membrane protein</topology>
    </subcellularLocation>
</comment>
<evidence type="ECO:0000259" key="6">
    <source>
        <dbReference type="Pfam" id="PF13886"/>
    </source>
</evidence>
<gene>
    <name evidence="7" type="ORF">H8D96_21895</name>
</gene>
<feature type="transmembrane region" description="Helical" evidence="5">
    <location>
        <begin position="146"/>
        <end position="164"/>
    </location>
</feature>
<keyword evidence="3 5" id="KW-1133">Transmembrane helix</keyword>
<protein>
    <submittedName>
        <fullName evidence="7">DUF4203 domain-containing protein</fullName>
    </submittedName>
</protein>
<dbReference type="Proteomes" id="UP000605201">
    <property type="component" value="Unassembled WGS sequence"/>
</dbReference>
<evidence type="ECO:0000256" key="2">
    <source>
        <dbReference type="ARBA" id="ARBA00022692"/>
    </source>
</evidence>
<comment type="caution">
    <text evidence="7">The sequence shown here is derived from an EMBL/GenBank/DDBJ whole genome shotgun (WGS) entry which is preliminary data.</text>
</comment>
<dbReference type="InterPro" id="IPR025256">
    <property type="entry name" value="TM7S3/TM198-like_dom"/>
</dbReference>
<feature type="transmembrane region" description="Helical" evidence="5">
    <location>
        <begin position="71"/>
        <end position="91"/>
    </location>
</feature>
<evidence type="ECO:0000256" key="4">
    <source>
        <dbReference type="ARBA" id="ARBA00023136"/>
    </source>
</evidence>
<dbReference type="GO" id="GO:0016020">
    <property type="term" value="C:membrane"/>
    <property type="evidence" value="ECO:0007669"/>
    <property type="project" value="UniProtKB-SubCell"/>
</dbReference>
<keyword evidence="2 5" id="KW-0812">Transmembrane</keyword>
<reference evidence="7 8" key="1">
    <citation type="submission" date="2020-08" db="EMBL/GenBank/DDBJ databases">
        <title>Bridging the membrane lipid divide: bacteria of the FCB group superphylum have the potential to synthesize archaeal ether lipids.</title>
        <authorList>
            <person name="Villanueva L."/>
            <person name="Von Meijenfeldt F.A.B."/>
            <person name="Westbye A.B."/>
            <person name="Yadav S."/>
            <person name="Hopmans E.C."/>
            <person name="Dutilh B.E."/>
            <person name="Sinninghe Damste J.S."/>
        </authorList>
    </citation>
    <scope>NUCLEOTIDE SEQUENCE [LARGE SCALE GENOMIC DNA]</scope>
    <source>
        <strain evidence="7">NIOZ-UU17</strain>
    </source>
</reference>
<proteinExistence type="predicted"/>
<dbReference type="EMBL" id="JACNIG010000462">
    <property type="protein sequence ID" value="MBC8434571.1"/>
    <property type="molecule type" value="Genomic_DNA"/>
</dbReference>
<accession>A0A8J6TPI5</accession>
<evidence type="ECO:0000313" key="7">
    <source>
        <dbReference type="EMBL" id="MBC8434571.1"/>
    </source>
</evidence>
<organism evidence="7 8">
    <name type="scientific">Candidatus Desulfatibia vada</name>
    <dbReference type="NCBI Taxonomy" id="2841696"/>
    <lineage>
        <taxon>Bacteria</taxon>
        <taxon>Pseudomonadati</taxon>
        <taxon>Thermodesulfobacteriota</taxon>
        <taxon>Desulfobacteria</taxon>
        <taxon>Desulfobacterales</taxon>
        <taxon>Desulfobacterales incertae sedis</taxon>
        <taxon>Candidatus Desulfatibia</taxon>
    </lineage>
</organism>
<evidence type="ECO:0000313" key="8">
    <source>
        <dbReference type="Proteomes" id="UP000605201"/>
    </source>
</evidence>
<dbReference type="AlphaFoldDB" id="A0A8J6TPI5"/>
<feature type="transmembrane region" description="Helical" evidence="5">
    <location>
        <begin position="46"/>
        <end position="66"/>
    </location>
</feature>
<feature type="transmembrane region" description="Helical" evidence="5">
    <location>
        <begin position="97"/>
        <end position="117"/>
    </location>
</feature>
<keyword evidence="4 5" id="KW-0472">Membrane</keyword>
<evidence type="ECO:0000256" key="5">
    <source>
        <dbReference type="SAM" id="Phobius"/>
    </source>
</evidence>
<name>A0A8J6TPI5_9BACT</name>
<feature type="domain" description="TM7S3/TM198-like" evidence="6">
    <location>
        <begin position="6"/>
        <end position="135"/>
    </location>
</feature>
<dbReference type="Pfam" id="PF13886">
    <property type="entry name" value="TM7S3_TM198"/>
    <property type="match status" value="1"/>
</dbReference>
<sequence>MIIANILVGLALLILGKKLFWLFVGAIGFICASDMAARYFSGLPDWQILIITVAAGLIGVLLAIFFQKVAIILVGFYTGGYLVVSLFNTLNMAPPPALPWAPFVIGGLLGAVLLYLLFDWTLIVLSSLAGAAFISQTIQINAVPSAILLAALFLAGVIIQGSMLKKGRPKERDR</sequence>